<sequence>MRSAGHYALGALLVWGSLLPLSFALPQAYANQARTGMDAELLYSHVERLAKTARPAATETEFAAGVYVENALRSYGYETALQPFYYHTYQKPASLSLAIEGWERSWAALPLTFGQNGAQTAELVDAGYGRAADFASGAARGKIALVKRGEIPFGEKVRQAAAAGAVAVIVWNDREGEWRASLGEPLDMSVPVIGLSREEGQLLRQRALKQPLRATVKVEGGVTRRHTAYNIIATKKPTEAATGQRVLILAHHDSAASSPGANDNASGVAVMLEVARKLSESQLDTEVQLVSFGAVTAGQRGQRAFSESLTEQDRQKIVAAYYVDAVGRSGDVTAFAGRREAVLATGLLAEAGAQQSALEVARAEQQRELAPLTVAGIPAVLVTRQKAAGEADRAGDVPATIEKEQLAEAAQMIFSAVGNITDTATPAYPIRSGQTTGQGEPEEDFQ</sequence>
<dbReference type="Gene3D" id="3.40.630.10">
    <property type="entry name" value="Zn peptidases"/>
    <property type="match status" value="1"/>
</dbReference>
<gene>
    <name evidence="4" type="ORF">BAG01nite_02380</name>
    <name evidence="5" type="ORF">EB820_16645</name>
</gene>
<name>A0A3M8APV5_9BACL</name>
<dbReference type="InterPro" id="IPR046450">
    <property type="entry name" value="PA_dom_sf"/>
</dbReference>
<reference evidence="4 7" key="2">
    <citation type="submission" date="2019-06" db="EMBL/GenBank/DDBJ databases">
        <title>Whole genome shotgun sequence of Brevibacillus agri NBRC 15538.</title>
        <authorList>
            <person name="Hosoyama A."/>
            <person name="Uohara A."/>
            <person name="Ohji S."/>
            <person name="Ichikawa N."/>
        </authorList>
    </citation>
    <scope>NUCLEOTIDE SEQUENCE [LARGE SCALE GENOMIC DNA]</scope>
    <source>
        <strain evidence="4 7">NBRC 15538</strain>
    </source>
</reference>
<evidence type="ECO:0000313" key="5">
    <source>
        <dbReference type="EMBL" id="RNB53218.1"/>
    </source>
</evidence>
<feature type="domain" description="Peptidase M28" evidence="3">
    <location>
        <begin position="230"/>
        <end position="415"/>
    </location>
</feature>
<dbReference type="Proteomes" id="UP000317180">
    <property type="component" value="Unassembled WGS sequence"/>
</dbReference>
<keyword evidence="4" id="KW-0645">Protease</keyword>
<dbReference type="AlphaFoldDB" id="A0A3M8APV5"/>
<dbReference type="InterPro" id="IPR003137">
    <property type="entry name" value="PA_domain"/>
</dbReference>
<evidence type="ECO:0000256" key="1">
    <source>
        <dbReference type="SAM" id="MobiDB-lite"/>
    </source>
</evidence>
<comment type="caution">
    <text evidence="5">The sequence shown here is derived from an EMBL/GenBank/DDBJ whole genome shotgun (WGS) entry which is preliminary data.</text>
</comment>
<feature type="region of interest" description="Disordered" evidence="1">
    <location>
        <begin position="425"/>
        <end position="446"/>
    </location>
</feature>
<dbReference type="SUPFAM" id="SSF53187">
    <property type="entry name" value="Zn-dependent exopeptidases"/>
    <property type="match status" value="1"/>
</dbReference>
<dbReference type="InterPro" id="IPR039373">
    <property type="entry name" value="Peptidase_M28B"/>
</dbReference>
<keyword evidence="7" id="KW-1185">Reference proteome</keyword>
<dbReference type="RefSeq" id="WP_122953119.1">
    <property type="nucleotide sequence ID" value="NZ_BJOD01000001.1"/>
</dbReference>
<dbReference type="Pfam" id="PF04389">
    <property type="entry name" value="Peptidase_M28"/>
    <property type="match status" value="1"/>
</dbReference>
<protein>
    <submittedName>
        <fullName evidence="4">Aminopeptidase</fullName>
    </submittedName>
    <submittedName>
        <fullName evidence="5">M28 family peptidase</fullName>
    </submittedName>
</protein>
<dbReference type="GeneID" id="82814008"/>
<accession>A0A3M8APV5</accession>
<dbReference type="GO" id="GO:0004177">
    <property type="term" value="F:aminopeptidase activity"/>
    <property type="evidence" value="ECO:0007669"/>
    <property type="project" value="UniProtKB-KW"/>
</dbReference>
<dbReference type="InterPro" id="IPR007484">
    <property type="entry name" value="Peptidase_M28"/>
</dbReference>
<dbReference type="OrthoDB" id="9762302at2"/>
<reference evidence="5 6" key="1">
    <citation type="submission" date="2018-10" db="EMBL/GenBank/DDBJ databases">
        <title>Phylogenomics of Brevibacillus.</title>
        <authorList>
            <person name="Dunlap C."/>
        </authorList>
    </citation>
    <scope>NUCLEOTIDE SEQUENCE [LARGE SCALE GENOMIC DNA]</scope>
    <source>
        <strain evidence="5 6">NRRL NRS 1219</strain>
    </source>
</reference>
<organism evidence="5 6">
    <name type="scientific">Brevibacillus agri</name>
    <dbReference type="NCBI Taxonomy" id="51101"/>
    <lineage>
        <taxon>Bacteria</taxon>
        <taxon>Bacillati</taxon>
        <taxon>Bacillota</taxon>
        <taxon>Bacilli</taxon>
        <taxon>Bacillales</taxon>
        <taxon>Paenibacillaceae</taxon>
        <taxon>Brevibacillus</taxon>
    </lineage>
</organism>
<dbReference type="Gene3D" id="3.50.30.30">
    <property type="match status" value="1"/>
</dbReference>
<feature type="domain" description="PA" evidence="2">
    <location>
        <begin position="120"/>
        <end position="203"/>
    </location>
</feature>
<dbReference type="EMBL" id="RHHN01000048">
    <property type="protein sequence ID" value="RNB53218.1"/>
    <property type="molecule type" value="Genomic_DNA"/>
</dbReference>
<keyword evidence="4" id="KW-0031">Aminopeptidase</keyword>
<dbReference type="GO" id="GO:0004180">
    <property type="term" value="F:carboxypeptidase activity"/>
    <property type="evidence" value="ECO:0007669"/>
    <property type="project" value="TreeGrafter"/>
</dbReference>
<evidence type="ECO:0000313" key="6">
    <source>
        <dbReference type="Proteomes" id="UP000276178"/>
    </source>
</evidence>
<dbReference type="EMBL" id="BJOD01000001">
    <property type="protein sequence ID" value="GED24136.1"/>
    <property type="molecule type" value="Genomic_DNA"/>
</dbReference>
<keyword evidence="4" id="KW-0378">Hydrolase</keyword>
<evidence type="ECO:0000259" key="3">
    <source>
        <dbReference type="Pfam" id="PF04389"/>
    </source>
</evidence>
<evidence type="ECO:0000259" key="2">
    <source>
        <dbReference type="Pfam" id="PF02225"/>
    </source>
</evidence>
<evidence type="ECO:0000313" key="4">
    <source>
        <dbReference type="EMBL" id="GED24136.1"/>
    </source>
</evidence>
<dbReference type="SUPFAM" id="SSF52025">
    <property type="entry name" value="PA domain"/>
    <property type="match status" value="1"/>
</dbReference>
<proteinExistence type="predicted"/>
<dbReference type="PANTHER" id="PTHR10404:SF46">
    <property type="entry name" value="VACUOLAR PROTEIN SORTING-ASSOCIATED PROTEIN 70"/>
    <property type="match status" value="1"/>
</dbReference>
<dbReference type="PANTHER" id="PTHR10404">
    <property type="entry name" value="N-ACETYLATED-ALPHA-LINKED ACIDIC DIPEPTIDASE"/>
    <property type="match status" value="1"/>
</dbReference>
<dbReference type="Pfam" id="PF02225">
    <property type="entry name" value="PA"/>
    <property type="match status" value="1"/>
</dbReference>
<evidence type="ECO:0000313" key="7">
    <source>
        <dbReference type="Proteomes" id="UP000317180"/>
    </source>
</evidence>
<dbReference type="Proteomes" id="UP000276178">
    <property type="component" value="Unassembled WGS sequence"/>
</dbReference>